<evidence type="ECO:0000313" key="15">
    <source>
        <dbReference type="Proteomes" id="UP000816034"/>
    </source>
</evidence>
<evidence type="ECO:0000256" key="3">
    <source>
        <dbReference type="ARBA" id="ARBA00005323"/>
    </source>
</evidence>
<evidence type="ECO:0000256" key="6">
    <source>
        <dbReference type="ARBA" id="ARBA00022898"/>
    </source>
</evidence>
<comment type="catalytic activity">
    <reaction evidence="8">
        <text>D-serine = pyruvate + NH4(+)</text>
        <dbReference type="Rhea" id="RHEA:13977"/>
        <dbReference type="ChEBI" id="CHEBI:15361"/>
        <dbReference type="ChEBI" id="CHEBI:28938"/>
        <dbReference type="ChEBI" id="CHEBI:35247"/>
        <dbReference type="EC" id="4.3.1.18"/>
    </reaction>
    <physiologicalReaction direction="left-to-right" evidence="8">
        <dbReference type="Rhea" id="RHEA:13978"/>
    </physiologicalReaction>
</comment>
<proteinExistence type="inferred from homology"/>
<dbReference type="Pfam" id="PF01168">
    <property type="entry name" value="Ala_racemase_N"/>
    <property type="match status" value="1"/>
</dbReference>
<evidence type="ECO:0000256" key="4">
    <source>
        <dbReference type="ARBA" id="ARBA00022723"/>
    </source>
</evidence>
<keyword evidence="5" id="KW-0862">Zinc</keyword>
<dbReference type="PANTHER" id="PTHR28004:SF2">
    <property type="entry name" value="D-SERINE DEHYDRATASE"/>
    <property type="match status" value="1"/>
</dbReference>
<comment type="cofactor">
    <cofactor evidence="1">
        <name>pyridoxal 5'-phosphate</name>
        <dbReference type="ChEBI" id="CHEBI:597326"/>
    </cofactor>
</comment>
<protein>
    <recommendedName>
        <fullName evidence="10">D-serine dehydratase</fullName>
        <ecNumber evidence="9">4.3.1.18</ecNumber>
    </recommendedName>
    <alternativeName>
        <fullName evidence="11">D-serine deaminase</fullName>
    </alternativeName>
</protein>
<keyword evidence="7" id="KW-0456">Lyase</keyword>
<sequence length="425" mass="47596">MIHNKQWSSTHQISSSYHTHSSFLSATTTSGEDAPPKWSELESTPTDSSFWSSEIKTPFFLVDLQVLDRNCRTMIQKANECGISLRPHVKTHKTLEGAKHQTIGLKDPKLVVSTLAEAEYYSAHYKDIHYAVPALTKAKMKQIESLTRRIPKFHIDVESESSLKIIEDYAKTHNIQFSVFVQVDCGQHRVGVDPSDEASLRLVQKIYESPNVKLAGIYTHAGQSYSCRGKEEIRRVVMQEAQIISDFAQKLHRMGIHPNTVAVGSTPTCAVGTREEWSNTLVNEIHPGNYVFYDYMQTRIGSCDIKDCSAFVVASVIGHRPSMNQLTIDAGALALSKDIGCSNVSCASYGYIKEDETLQITNLTQEIGIVTSEKPINFEAFRIGTKLTIIPNHSCLSAALFDKYYVINNSKEAKLIDIWSNIRGW</sequence>
<evidence type="ECO:0000256" key="11">
    <source>
        <dbReference type="ARBA" id="ARBA00075219"/>
    </source>
</evidence>
<dbReference type="InterPro" id="IPR051466">
    <property type="entry name" value="D-amino_acid_metab_enzyme"/>
</dbReference>
<evidence type="ECO:0000256" key="9">
    <source>
        <dbReference type="ARBA" id="ARBA00066349"/>
    </source>
</evidence>
<dbReference type="EMBL" id="PYSW02000034">
    <property type="protein sequence ID" value="KAG2378308.1"/>
    <property type="molecule type" value="Genomic_DNA"/>
</dbReference>
<evidence type="ECO:0000256" key="5">
    <source>
        <dbReference type="ARBA" id="ARBA00022833"/>
    </source>
</evidence>
<dbReference type="Pfam" id="PF14031">
    <property type="entry name" value="D-ser_dehydrat"/>
    <property type="match status" value="1"/>
</dbReference>
<dbReference type="GO" id="GO:0036088">
    <property type="term" value="P:D-serine catabolic process"/>
    <property type="evidence" value="ECO:0007669"/>
    <property type="project" value="TreeGrafter"/>
</dbReference>
<dbReference type="GeneID" id="68100905"/>
<feature type="domain" description="D-serine dehydratase-like" evidence="13">
    <location>
        <begin position="309"/>
        <end position="408"/>
    </location>
</feature>
<dbReference type="GO" id="GO:0008721">
    <property type="term" value="F:D-serine ammonia-lyase activity"/>
    <property type="evidence" value="ECO:0007669"/>
    <property type="project" value="UniProtKB-EC"/>
</dbReference>
<dbReference type="InterPro" id="IPR029066">
    <property type="entry name" value="PLP-binding_barrel"/>
</dbReference>
<evidence type="ECO:0000256" key="12">
    <source>
        <dbReference type="SAM" id="MobiDB-lite"/>
    </source>
</evidence>
<evidence type="ECO:0000313" key="14">
    <source>
        <dbReference type="EMBL" id="KAG2378308.1"/>
    </source>
</evidence>
<dbReference type="FunFam" id="3.20.20.10:FF:000016">
    <property type="entry name" value="D-serine dehydratase"/>
    <property type="match status" value="1"/>
</dbReference>
<comment type="cofactor">
    <cofactor evidence="2">
        <name>Zn(2+)</name>
        <dbReference type="ChEBI" id="CHEBI:29105"/>
    </cofactor>
</comment>
<accession>A0AA88GLE3</accession>
<organism evidence="14 15">
    <name type="scientific">Naegleria lovaniensis</name>
    <name type="common">Amoeba</name>
    <dbReference type="NCBI Taxonomy" id="51637"/>
    <lineage>
        <taxon>Eukaryota</taxon>
        <taxon>Discoba</taxon>
        <taxon>Heterolobosea</taxon>
        <taxon>Tetramitia</taxon>
        <taxon>Eutetramitia</taxon>
        <taxon>Vahlkampfiidae</taxon>
        <taxon>Naegleria</taxon>
    </lineage>
</organism>
<evidence type="ECO:0000259" key="13">
    <source>
        <dbReference type="SMART" id="SM01119"/>
    </source>
</evidence>
<comment type="similarity">
    <text evidence="3">Belongs to the DSD1 family.</text>
</comment>
<dbReference type="Gene3D" id="3.20.20.10">
    <property type="entry name" value="Alanine racemase"/>
    <property type="match status" value="1"/>
</dbReference>
<dbReference type="PANTHER" id="PTHR28004">
    <property type="entry name" value="ZGC:162816-RELATED"/>
    <property type="match status" value="1"/>
</dbReference>
<dbReference type="InterPro" id="IPR026956">
    <property type="entry name" value="D-ser_dehydrat-like_dom"/>
</dbReference>
<evidence type="ECO:0000256" key="2">
    <source>
        <dbReference type="ARBA" id="ARBA00001947"/>
    </source>
</evidence>
<comment type="caution">
    <text evidence="14">The sequence shown here is derived from an EMBL/GenBank/DDBJ whole genome shotgun (WGS) entry which is preliminary data.</text>
</comment>
<dbReference type="SMART" id="SM01119">
    <property type="entry name" value="D-ser_dehydrat"/>
    <property type="match status" value="1"/>
</dbReference>
<dbReference type="InterPro" id="IPR001608">
    <property type="entry name" value="Ala_racemase_N"/>
</dbReference>
<dbReference type="EC" id="4.3.1.18" evidence="9"/>
<reference evidence="14 15" key="1">
    <citation type="journal article" date="2018" name="BMC Genomics">
        <title>The genome of Naegleria lovaniensis, the basis for a comparative approach to unravel pathogenicity factors of the human pathogenic amoeba N. fowleri.</title>
        <authorList>
            <person name="Liechti N."/>
            <person name="Schurch N."/>
            <person name="Bruggmann R."/>
            <person name="Wittwer M."/>
        </authorList>
    </citation>
    <scope>NUCLEOTIDE SEQUENCE [LARGE SCALE GENOMIC DNA]</scope>
    <source>
        <strain evidence="14 15">ATCC 30569</strain>
    </source>
</reference>
<feature type="region of interest" description="Disordered" evidence="12">
    <location>
        <begin position="26"/>
        <end position="49"/>
    </location>
</feature>
<dbReference type="GO" id="GO:0046872">
    <property type="term" value="F:metal ion binding"/>
    <property type="evidence" value="ECO:0007669"/>
    <property type="project" value="UniProtKB-KW"/>
</dbReference>
<dbReference type="AlphaFoldDB" id="A0AA88GLE3"/>
<evidence type="ECO:0000256" key="8">
    <source>
        <dbReference type="ARBA" id="ARBA00051198"/>
    </source>
</evidence>
<keyword evidence="4" id="KW-0479">Metal-binding</keyword>
<dbReference type="SUPFAM" id="SSF51419">
    <property type="entry name" value="PLP-binding barrel"/>
    <property type="match status" value="1"/>
</dbReference>
<dbReference type="Proteomes" id="UP000816034">
    <property type="component" value="Unassembled WGS sequence"/>
</dbReference>
<keyword evidence="6" id="KW-0663">Pyridoxal phosphate</keyword>
<dbReference type="Gene3D" id="2.40.37.20">
    <property type="entry name" value="D-serine dehydratase-like domain"/>
    <property type="match status" value="1"/>
</dbReference>
<name>A0AA88GLE3_NAELO</name>
<gene>
    <name evidence="14" type="ORF">C9374_008451</name>
</gene>
<evidence type="ECO:0000256" key="10">
    <source>
        <dbReference type="ARBA" id="ARBA00069616"/>
    </source>
</evidence>
<dbReference type="InterPro" id="IPR042208">
    <property type="entry name" value="D-ser_dehydrat-like_sf"/>
</dbReference>
<evidence type="ECO:0000256" key="7">
    <source>
        <dbReference type="ARBA" id="ARBA00023239"/>
    </source>
</evidence>
<dbReference type="RefSeq" id="XP_044545570.1">
    <property type="nucleotide sequence ID" value="XM_044698529.1"/>
</dbReference>
<evidence type="ECO:0000256" key="1">
    <source>
        <dbReference type="ARBA" id="ARBA00001933"/>
    </source>
</evidence>
<keyword evidence="15" id="KW-1185">Reference proteome</keyword>